<evidence type="ECO:0000256" key="1">
    <source>
        <dbReference type="SAM" id="Phobius"/>
    </source>
</evidence>
<keyword evidence="1" id="KW-1133">Transmembrane helix</keyword>
<dbReference type="EMBL" id="JAGINP010000030">
    <property type="protein sequence ID" value="MBP2296370.1"/>
    <property type="molecule type" value="Genomic_DNA"/>
</dbReference>
<keyword evidence="1" id="KW-0472">Membrane</keyword>
<evidence type="ECO:0000313" key="2">
    <source>
        <dbReference type="EMBL" id="MBP2296370.1"/>
    </source>
</evidence>
<reference evidence="2 3" key="1">
    <citation type="submission" date="2021-03" db="EMBL/GenBank/DDBJ databases">
        <title>Genomic Encyclopedia of Type Strains, Phase III (KMG-III): the genomes of soil and plant-associated and newly described type strains.</title>
        <authorList>
            <person name="Whitman W."/>
        </authorList>
    </citation>
    <scope>NUCLEOTIDE SEQUENCE [LARGE SCALE GENOMIC DNA]</scope>
    <source>
        <strain evidence="2 3">IMMIB AFH-6</strain>
    </source>
</reference>
<keyword evidence="1" id="KW-0812">Transmembrane</keyword>
<proteinExistence type="predicted"/>
<comment type="caution">
    <text evidence="2">The sequence shown here is derived from an EMBL/GenBank/DDBJ whole genome shotgun (WGS) entry which is preliminary data.</text>
</comment>
<sequence>MDPDDWSNLKLVCAWAIGGLTVSAVAVAALLTVPKPPGGVIVERAIHNMDQETCERLLRRFAEQPLTGSSISGLGMAGSRVLWLWAEESTPGVYTGAPWTAQIAGMPSAGGTTASPRPYAFDPAAQAIPPEACSFPSNSLYIVAVEGAAGEKHASERTKSP</sequence>
<name>A0ABS4SUX5_9PROT</name>
<gene>
    <name evidence="2" type="ORF">J2851_006186</name>
</gene>
<accession>A0ABS4SUX5</accession>
<evidence type="ECO:0000313" key="3">
    <source>
        <dbReference type="Proteomes" id="UP000781958"/>
    </source>
</evidence>
<protein>
    <submittedName>
        <fullName evidence="2">Uncharacterized protein</fullName>
    </submittedName>
</protein>
<feature type="transmembrane region" description="Helical" evidence="1">
    <location>
        <begin position="12"/>
        <end position="33"/>
    </location>
</feature>
<keyword evidence="3" id="KW-1185">Reference proteome</keyword>
<organism evidence="2 3">
    <name type="scientific">Azospirillum rugosum</name>
    <dbReference type="NCBI Taxonomy" id="416170"/>
    <lineage>
        <taxon>Bacteria</taxon>
        <taxon>Pseudomonadati</taxon>
        <taxon>Pseudomonadota</taxon>
        <taxon>Alphaproteobacteria</taxon>
        <taxon>Rhodospirillales</taxon>
        <taxon>Azospirillaceae</taxon>
        <taxon>Azospirillum</taxon>
    </lineage>
</organism>
<dbReference type="RefSeq" id="WP_209771442.1">
    <property type="nucleotide sequence ID" value="NZ_JAGINP010000030.1"/>
</dbReference>
<dbReference type="Proteomes" id="UP000781958">
    <property type="component" value="Unassembled WGS sequence"/>
</dbReference>